<protein>
    <recommendedName>
        <fullName evidence="9">Transcriptional adapter</fullName>
    </recommendedName>
</protein>
<feature type="domain" description="SANT" evidence="15">
    <location>
        <begin position="107"/>
        <end position="159"/>
    </location>
</feature>
<dbReference type="PROSITE" id="PS01357">
    <property type="entry name" value="ZF_ZZ_1"/>
    <property type="match status" value="1"/>
</dbReference>
<evidence type="ECO:0000259" key="12">
    <source>
        <dbReference type="PROSITE" id="PS50090"/>
    </source>
</evidence>
<dbReference type="GO" id="GO:0006357">
    <property type="term" value="P:regulation of transcription by RNA polymerase II"/>
    <property type="evidence" value="ECO:0007669"/>
    <property type="project" value="InterPro"/>
</dbReference>
<comment type="subcellular location">
    <subcellularLocation>
        <location evidence="1 9">Nucleus</location>
    </subcellularLocation>
</comment>
<keyword evidence="6" id="KW-0238">DNA-binding</keyword>
<dbReference type="InterPro" id="IPR017884">
    <property type="entry name" value="SANT_dom"/>
</dbReference>
<evidence type="ECO:0000259" key="16">
    <source>
        <dbReference type="PROSITE" id="PS51294"/>
    </source>
</evidence>
<dbReference type="PANTHER" id="PTHR12374">
    <property type="entry name" value="TRANSCRIPTIONAL ADAPTOR 2 ADA2 -RELATED"/>
    <property type="match status" value="1"/>
</dbReference>
<dbReference type="Proteomes" id="UP000796880">
    <property type="component" value="Unassembled WGS sequence"/>
</dbReference>
<keyword evidence="5 9" id="KW-0805">Transcription regulation</keyword>
<dbReference type="PIRSF" id="PIRSF025024">
    <property type="entry name" value="Transcriptional_adaptor_2"/>
    <property type="match status" value="1"/>
</dbReference>
<keyword evidence="7 9" id="KW-0804">Transcription</keyword>
<dbReference type="InterPro" id="IPR041983">
    <property type="entry name" value="ADA2-like_ZZ"/>
</dbReference>
<dbReference type="SMART" id="SM00717">
    <property type="entry name" value="SANT"/>
    <property type="match status" value="1"/>
</dbReference>
<dbReference type="InterPro" id="IPR000433">
    <property type="entry name" value="Znf_ZZ"/>
</dbReference>
<feature type="region of interest" description="Disordered" evidence="11">
    <location>
        <begin position="193"/>
        <end position="220"/>
    </location>
</feature>
<evidence type="ECO:0000313" key="17">
    <source>
        <dbReference type="EMBL" id="KAF3443260.1"/>
    </source>
</evidence>
<dbReference type="EMBL" id="VOIH02000006">
    <property type="protein sequence ID" value="KAF3443260.1"/>
    <property type="molecule type" value="Genomic_DNA"/>
</dbReference>
<dbReference type="Pfam" id="PF00249">
    <property type="entry name" value="Myb_DNA-binding"/>
    <property type="match status" value="1"/>
</dbReference>
<evidence type="ECO:0000259" key="13">
    <source>
        <dbReference type="PROSITE" id="PS50135"/>
    </source>
</evidence>
<evidence type="ECO:0000256" key="11">
    <source>
        <dbReference type="SAM" id="MobiDB-lite"/>
    </source>
</evidence>
<dbReference type="Gene3D" id="1.10.10.60">
    <property type="entry name" value="Homeodomain-like"/>
    <property type="match status" value="1"/>
</dbReference>
<dbReference type="FunFam" id="1.10.10.60:FF:000115">
    <property type="entry name" value="Transcriptional adapter 2"/>
    <property type="match status" value="1"/>
</dbReference>
<keyword evidence="8 9" id="KW-0539">Nucleus</keyword>
<dbReference type="Gene3D" id="3.30.60.90">
    <property type="match status" value="1"/>
</dbReference>
<evidence type="ECO:0000256" key="2">
    <source>
        <dbReference type="ARBA" id="ARBA00022723"/>
    </source>
</evidence>
<keyword evidence="2" id="KW-0479">Metal-binding</keyword>
<dbReference type="InterPro" id="IPR055141">
    <property type="entry name" value="TADA2A_B-like_dom"/>
</dbReference>
<dbReference type="PROSITE" id="PS50090">
    <property type="entry name" value="MYB_LIKE"/>
    <property type="match status" value="1"/>
</dbReference>
<dbReference type="Pfam" id="PF22941">
    <property type="entry name" value="TADA2A-like_3rd"/>
    <property type="match status" value="1"/>
</dbReference>
<feature type="domain" description="ZZ-type" evidence="13">
    <location>
        <begin position="49"/>
        <end position="105"/>
    </location>
</feature>
<feature type="domain" description="Myb-like" evidence="12">
    <location>
        <begin position="112"/>
        <end position="155"/>
    </location>
</feature>
<dbReference type="FunFam" id="3.30.60.90:FF:000013">
    <property type="entry name" value="Transcriptional adapter"/>
    <property type="match status" value="1"/>
</dbReference>
<dbReference type="InterPro" id="IPR007526">
    <property type="entry name" value="SWIRM"/>
</dbReference>
<dbReference type="SMART" id="SM00291">
    <property type="entry name" value="ZnF_ZZ"/>
    <property type="match status" value="1"/>
</dbReference>
<dbReference type="GO" id="GO:0006338">
    <property type="term" value="P:chromatin remodeling"/>
    <property type="evidence" value="ECO:0007669"/>
    <property type="project" value="TreeGrafter"/>
</dbReference>
<evidence type="ECO:0000256" key="4">
    <source>
        <dbReference type="ARBA" id="ARBA00022833"/>
    </source>
</evidence>
<evidence type="ECO:0000256" key="10">
    <source>
        <dbReference type="PROSITE-ProRule" id="PRU00228"/>
    </source>
</evidence>
<evidence type="ECO:0000256" key="3">
    <source>
        <dbReference type="ARBA" id="ARBA00022771"/>
    </source>
</evidence>
<feature type="domain" description="HTH myb-type" evidence="16">
    <location>
        <begin position="112"/>
        <end position="160"/>
    </location>
</feature>
<evidence type="ECO:0000313" key="18">
    <source>
        <dbReference type="Proteomes" id="UP000796880"/>
    </source>
</evidence>
<keyword evidence="3 10" id="KW-0863">Zinc-finger</keyword>
<evidence type="ECO:0000256" key="8">
    <source>
        <dbReference type="ARBA" id="ARBA00023242"/>
    </source>
</evidence>
<gene>
    <name evidence="17" type="ORF">FNV43_RR12942</name>
</gene>
<evidence type="ECO:0000259" key="14">
    <source>
        <dbReference type="PROSITE" id="PS50934"/>
    </source>
</evidence>
<dbReference type="SUPFAM" id="SSF57850">
    <property type="entry name" value="RING/U-box"/>
    <property type="match status" value="1"/>
</dbReference>
<organism evidence="17 18">
    <name type="scientific">Rhamnella rubrinervis</name>
    <dbReference type="NCBI Taxonomy" id="2594499"/>
    <lineage>
        <taxon>Eukaryota</taxon>
        <taxon>Viridiplantae</taxon>
        <taxon>Streptophyta</taxon>
        <taxon>Embryophyta</taxon>
        <taxon>Tracheophyta</taxon>
        <taxon>Spermatophyta</taxon>
        <taxon>Magnoliopsida</taxon>
        <taxon>eudicotyledons</taxon>
        <taxon>Gunneridae</taxon>
        <taxon>Pentapetalae</taxon>
        <taxon>rosids</taxon>
        <taxon>fabids</taxon>
        <taxon>Rosales</taxon>
        <taxon>Rhamnaceae</taxon>
        <taxon>rhamnoid group</taxon>
        <taxon>Rhamneae</taxon>
        <taxon>Rhamnella</taxon>
    </lineage>
</organism>
<dbReference type="FunFam" id="1.10.10.10:FF:000087">
    <property type="entry name" value="Transcriptional adapter 2"/>
    <property type="match status" value="1"/>
</dbReference>
<dbReference type="PROSITE" id="PS50934">
    <property type="entry name" value="SWIRM"/>
    <property type="match status" value="1"/>
</dbReference>
<feature type="domain" description="SWIRM" evidence="14">
    <location>
        <begin position="470"/>
        <end position="556"/>
    </location>
</feature>
<dbReference type="SUPFAM" id="SSF46689">
    <property type="entry name" value="Homeodomain-like"/>
    <property type="match status" value="2"/>
</dbReference>
<comment type="caution">
    <text evidence="17">The sequence shown here is derived from an EMBL/GenBank/DDBJ whole genome shotgun (WGS) entry which is preliminary data.</text>
</comment>
<feature type="region of interest" description="Disordered" evidence="11">
    <location>
        <begin position="1"/>
        <end position="33"/>
    </location>
</feature>
<dbReference type="PANTHER" id="PTHR12374:SF20">
    <property type="entry name" value="TRANSCRIPTIONAL ADAPTER 2-ALPHA"/>
    <property type="match status" value="1"/>
</dbReference>
<sequence length="556" mass="62846">MGRSRAVSRPVDDDPNQRAKRKRPASGAEPVDTTSYNAVLSQGHNELKRALYHCNYCDKDISGRIRIKCVVCPDFDLCIECFSVGAEVNPHKSNHPYRVMDNLSFPLICPEWNADEETLLLEGIEMYGFGNWSEVAEHVGTKSKAQCISHYNAIYMNSPCFPLPDMSHVKGKNKEELLAMAKEVKKEVPMVGEVPLKEEPPTSARKGPAPQSSIPSVSEVDTVSGLDAVKKTSNLSHINIATKEEESQVDRSIGEKKPRLLGDKKPSLTELSGYNFKRQEFEIEYDNDAEQMLADMEFKDSDTNIERELKLRVLRIYSKRLDERKRRKNFILERNLLYPDTLEKTLSPEEKEIYERFKVFMRFHSKEQHEEFIKNIIEEHHIVQRIQDLQQARAAGCRTAEEAYRFIEEKGKKEAEESALRIKEGLQAGPSGKGLPKPSNVKGEVDASSPRGLTRVSTSLSAKDSTLTAGPIVSSLDDWDIAGLTGSELLSDTEKQLCREIRILPSHYLKMLQTIATEVWNGNVTKKTDAHRLFMVDPSKVDKVYDMVVEKGITSA</sequence>
<evidence type="ECO:0000259" key="15">
    <source>
        <dbReference type="PROSITE" id="PS51293"/>
    </source>
</evidence>
<dbReference type="InterPro" id="IPR009057">
    <property type="entry name" value="Homeodomain-like_sf"/>
</dbReference>
<dbReference type="Pfam" id="PF25299">
    <property type="entry name" value="ZZ_ADA2"/>
    <property type="match status" value="1"/>
</dbReference>
<evidence type="ECO:0000256" key="5">
    <source>
        <dbReference type="ARBA" id="ARBA00023015"/>
    </source>
</evidence>
<dbReference type="GO" id="GO:0008270">
    <property type="term" value="F:zinc ion binding"/>
    <property type="evidence" value="ECO:0007669"/>
    <property type="project" value="UniProtKB-KW"/>
</dbReference>
<dbReference type="GO" id="GO:0003713">
    <property type="term" value="F:transcription coactivator activity"/>
    <property type="evidence" value="ECO:0007669"/>
    <property type="project" value="InterPro"/>
</dbReference>
<keyword evidence="18" id="KW-1185">Reference proteome</keyword>
<reference evidence="17" key="1">
    <citation type="submission" date="2020-03" db="EMBL/GenBank/DDBJ databases">
        <title>A high-quality chromosome-level genome assembly of a woody plant with both climbing and erect habits, Rhamnella rubrinervis.</title>
        <authorList>
            <person name="Lu Z."/>
            <person name="Yang Y."/>
            <person name="Zhu X."/>
            <person name="Sun Y."/>
        </authorList>
    </citation>
    <scope>NUCLEOTIDE SEQUENCE</scope>
    <source>
        <strain evidence="17">BYM</strain>
        <tissue evidence="17">Leaf</tissue>
    </source>
</reference>
<feature type="region of interest" description="Disordered" evidence="11">
    <location>
        <begin position="242"/>
        <end position="264"/>
    </location>
</feature>
<dbReference type="InterPro" id="IPR036388">
    <property type="entry name" value="WH-like_DNA-bd_sf"/>
</dbReference>
<feature type="region of interest" description="Disordered" evidence="11">
    <location>
        <begin position="424"/>
        <end position="457"/>
    </location>
</feature>
<dbReference type="CDD" id="cd00167">
    <property type="entry name" value="SANT"/>
    <property type="match status" value="1"/>
</dbReference>
<dbReference type="GO" id="GO:0003682">
    <property type="term" value="F:chromatin binding"/>
    <property type="evidence" value="ECO:0007669"/>
    <property type="project" value="TreeGrafter"/>
</dbReference>
<dbReference type="InterPro" id="IPR017930">
    <property type="entry name" value="Myb_dom"/>
</dbReference>
<dbReference type="OrthoDB" id="270417at2759"/>
<dbReference type="GO" id="GO:0005634">
    <property type="term" value="C:nucleus"/>
    <property type="evidence" value="ECO:0007669"/>
    <property type="project" value="UniProtKB-SubCell"/>
</dbReference>
<accession>A0A8K0H084</accession>
<dbReference type="PROSITE" id="PS51293">
    <property type="entry name" value="SANT"/>
    <property type="match status" value="1"/>
</dbReference>
<dbReference type="PROSITE" id="PS50135">
    <property type="entry name" value="ZF_ZZ_2"/>
    <property type="match status" value="1"/>
</dbReference>
<evidence type="ECO:0000256" key="9">
    <source>
        <dbReference type="PIRNR" id="PIRNR025024"/>
    </source>
</evidence>
<dbReference type="AlphaFoldDB" id="A0A8K0H084"/>
<dbReference type="InterPro" id="IPR016827">
    <property type="entry name" value="Ada2/TADA2"/>
</dbReference>
<name>A0A8K0H084_9ROSA</name>
<evidence type="ECO:0000256" key="1">
    <source>
        <dbReference type="ARBA" id="ARBA00004123"/>
    </source>
</evidence>
<dbReference type="InterPro" id="IPR001005">
    <property type="entry name" value="SANT/Myb"/>
</dbReference>
<dbReference type="PROSITE" id="PS51294">
    <property type="entry name" value="HTH_MYB"/>
    <property type="match status" value="1"/>
</dbReference>
<dbReference type="Gene3D" id="1.10.10.10">
    <property type="entry name" value="Winged helix-like DNA-binding domain superfamily/Winged helix DNA-binding domain"/>
    <property type="match status" value="1"/>
</dbReference>
<dbReference type="CDD" id="cd02335">
    <property type="entry name" value="ZZ_ADA2"/>
    <property type="match status" value="1"/>
</dbReference>
<evidence type="ECO:0000256" key="6">
    <source>
        <dbReference type="ARBA" id="ARBA00023125"/>
    </source>
</evidence>
<evidence type="ECO:0000256" key="7">
    <source>
        <dbReference type="ARBA" id="ARBA00023163"/>
    </source>
</evidence>
<dbReference type="GO" id="GO:0003677">
    <property type="term" value="F:DNA binding"/>
    <property type="evidence" value="ECO:0007669"/>
    <property type="project" value="UniProtKB-KW"/>
</dbReference>
<dbReference type="InterPro" id="IPR043145">
    <property type="entry name" value="Znf_ZZ_sf"/>
</dbReference>
<keyword evidence="4" id="KW-0862">Zinc</keyword>
<proteinExistence type="predicted"/>
<feature type="compositionally biased region" description="Polar residues" evidence="11">
    <location>
        <begin position="210"/>
        <end position="220"/>
    </location>
</feature>